<dbReference type="Gene3D" id="3.10.350.10">
    <property type="entry name" value="LysM domain"/>
    <property type="match status" value="1"/>
</dbReference>
<dbReference type="AlphaFoldDB" id="A0A495QA48"/>
<feature type="region of interest" description="Disordered" evidence="1">
    <location>
        <begin position="619"/>
        <end position="659"/>
    </location>
</feature>
<evidence type="ECO:0000313" key="4">
    <source>
        <dbReference type="EMBL" id="RKS68287.1"/>
    </source>
</evidence>
<keyword evidence="2" id="KW-0812">Transmembrane</keyword>
<feature type="compositionally biased region" description="Polar residues" evidence="1">
    <location>
        <begin position="252"/>
        <end position="268"/>
    </location>
</feature>
<protein>
    <submittedName>
        <fullName evidence="4">LysM domain-containing protein</fullName>
    </submittedName>
</protein>
<dbReference type="InterPro" id="IPR051677">
    <property type="entry name" value="AfsR-DnrI-RedD_regulator"/>
</dbReference>
<accession>A0A495QA48</accession>
<dbReference type="RefSeq" id="WP_121438205.1">
    <property type="nucleotide sequence ID" value="NZ_RBWU01000008.1"/>
</dbReference>
<feature type="transmembrane region" description="Helical" evidence="2">
    <location>
        <begin position="12"/>
        <end position="36"/>
    </location>
</feature>
<feature type="transmembrane region" description="Helical" evidence="2">
    <location>
        <begin position="71"/>
        <end position="93"/>
    </location>
</feature>
<gene>
    <name evidence="4" type="ORF">BZB76_6548</name>
</gene>
<dbReference type="EMBL" id="RBWU01000008">
    <property type="protein sequence ID" value="RKS68287.1"/>
    <property type="molecule type" value="Genomic_DNA"/>
</dbReference>
<feature type="region of interest" description="Disordered" evidence="1">
    <location>
        <begin position="356"/>
        <end position="378"/>
    </location>
</feature>
<evidence type="ECO:0000259" key="3">
    <source>
        <dbReference type="PROSITE" id="PS51782"/>
    </source>
</evidence>
<dbReference type="Pfam" id="PF01476">
    <property type="entry name" value="LysM"/>
    <property type="match status" value="1"/>
</dbReference>
<dbReference type="SMART" id="SM01043">
    <property type="entry name" value="BTAD"/>
    <property type="match status" value="1"/>
</dbReference>
<reference evidence="4 5" key="1">
    <citation type="submission" date="2018-10" db="EMBL/GenBank/DDBJ databases">
        <title>Genomic Encyclopedia of Archaeal and Bacterial Type Strains, Phase II (KMG-II): from individual species to whole genera.</title>
        <authorList>
            <person name="Goeker M."/>
        </authorList>
    </citation>
    <scope>NUCLEOTIDE SEQUENCE [LARGE SCALE GENOMIC DNA]</scope>
    <source>
        <strain evidence="4 5">DSM 43383</strain>
    </source>
</reference>
<evidence type="ECO:0000256" key="1">
    <source>
        <dbReference type="SAM" id="MobiDB-lite"/>
    </source>
</evidence>
<name>A0A495QA48_9ACTN</name>
<feature type="region of interest" description="Disordered" evidence="1">
    <location>
        <begin position="227"/>
        <end position="330"/>
    </location>
</feature>
<evidence type="ECO:0000256" key="2">
    <source>
        <dbReference type="SAM" id="Phobius"/>
    </source>
</evidence>
<evidence type="ECO:0000313" key="5">
    <source>
        <dbReference type="Proteomes" id="UP000274601"/>
    </source>
</evidence>
<dbReference type="InterPro" id="IPR018392">
    <property type="entry name" value="LysM"/>
</dbReference>
<keyword evidence="2" id="KW-0472">Membrane</keyword>
<dbReference type="Pfam" id="PF03704">
    <property type="entry name" value="BTAD"/>
    <property type="match status" value="1"/>
</dbReference>
<keyword evidence="2" id="KW-1133">Transmembrane helix</keyword>
<dbReference type="InterPro" id="IPR005158">
    <property type="entry name" value="BTAD"/>
</dbReference>
<dbReference type="Proteomes" id="UP000274601">
    <property type="component" value="Unassembled WGS sequence"/>
</dbReference>
<dbReference type="InterPro" id="IPR036779">
    <property type="entry name" value="LysM_dom_sf"/>
</dbReference>
<dbReference type="Gene3D" id="1.10.10.10">
    <property type="entry name" value="Winged helix-like DNA-binding domain superfamily/Winged helix DNA-binding domain"/>
    <property type="match status" value="1"/>
</dbReference>
<dbReference type="CDD" id="cd00118">
    <property type="entry name" value="LysM"/>
    <property type="match status" value="1"/>
</dbReference>
<organism evidence="4 5">
    <name type="scientific">Actinomadura pelletieri DSM 43383</name>
    <dbReference type="NCBI Taxonomy" id="1120940"/>
    <lineage>
        <taxon>Bacteria</taxon>
        <taxon>Bacillati</taxon>
        <taxon>Actinomycetota</taxon>
        <taxon>Actinomycetes</taxon>
        <taxon>Streptosporangiales</taxon>
        <taxon>Thermomonosporaceae</taxon>
        <taxon>Actinomadura</taxon>
    </lineage>
</organism>
<feature type="transmembrane region" description="Helical" evidence="2">
    <location>
        <begin position="114"/>
        <end position="135"/>
    </location>
</feature>
<sequence length="907" mass="97545">MTDTGRRCFIDFLRGLSALVAFVFLLIGFPVAMYAMGGSPIPDRVPSWEEISATLMRQDTDQSVFLTTIMYVGWGAWCLFIVTVCAEVMNYLAGRSRSPMPRPVRPVQQLVRDLIATAALTFTAAASLATSASAVPHAQAATGVHVAEPEPGARQRPVPGEGTPSQGPAAPNWTPLLADEPPPTPKHDPRHRRDHIVKRGETLWSLARRTYGSGALYLKIFKSSRGIDQPAGVPALTDPDVLYPGQRIRLPRTNSPADGRTPSRTASSRPGDAEDSTGRDEASDTRAPTTPGSTSKRATASEVPSPIVAPPVDPTPGSQGEPDSPLAIPLSPGSRIGLGLAAALSVAVAATRLHRRRRRLPDTDPDPSQRTPESPIAVPVLKARKAHLDDTDAREAPIPSDEELVRKDLVATQPDDLVVGTGDGQAISVTLPGLSLGLSGDGAHAAARAITVELLAKAHRDRAAVLIPQADAQALFPGDDITHLSTALEGLIITPTLDEAIGHLETELLRRGRVLEMTDQPDVPTLRTNDPAEPLPTMLLVASVPPNKPTVQALAGLGRRHCIGVLSLGFWPSGTSVELSADATVTDAHGPDAERFTGTQLFELTTADAAGMLRTIRTATGSEPDVVPSPSTTDAAPEPEMRATSPIVPPPRPSDESVRPPVRLNVLGHVGLHTKDGPISTGLRQRARELLTYLALHPDGVTRDRASADLWPDDSPETVVAKFNTAVGNIRSVLRAATGLTEPMYVIHNAGRYHLDPDLIDIDLWQLTAALTEVRHAADDTARIKALTLVTDRYTDEFASGLTQQWAEAHREYLRHTASAAASDLARHIQEDHPEQALTVLEQAIIYDPYSEPLYQSLMRIQARLDRPEAVRRTYQLLAARLDDIDAEPDDETRKLVNLPTPTSKRN</sequence>
<dbReference type="PROSITE" id="PS51782">
    <property type="entry name" value="LYSM"/>
    <property type="match status" value="1"/>
</dbReference>
<proteinExistence type="predicted"/>
<feature type="compositionally biased region" description="Polar residues" evidence="1">
    <location>
        <begin position="286"/>
        <end position="298"/>
    </location>
</feature>
<dbReference type="Gene3D" id="1.25.40.10">
    <property type="entry name" value="Tetratricopeptide repeat domain"/>
    <property type="match status" value="1"/>
</dbReference>
<dbReference type="SMART" id="SM00257">
    <property type="entry name" value="LysM"/>
    <property type="match status" value="1"/>
</dbReference>
<comment type="caution">
    <text evidence="4">The sequence shown here is derived from an EMBL/GenBank/DDBJ whole genome shotgun (WGS) entry which is preliminary data.</text>
</comment>
<dbReference type="PANTHER" id="PTHR35807">
    <property type="entry name" value="TRANSCRIPTIONAL REGULATOR REDD-RELATED"/>
    <property type="match status" value="1"/>
</dbReference>
<dbReference type="InterPro" id="IPR011990">
    <property type="entry name" value="TPR-like_helical_dom_sf"/>
</dbReference>
<dbReference type="OrthoDB" id="8444614at2"/>
<feature type="region of interest" description="Disordered" evidence="1">
    <location>
        <begin position="140"/>
        <end position="194"/>
    </location>
</feature>
<feature type="domain" description="LysM" evidence="3">
    <location>
        <begin position="193"/>
        <end position="250"/>
    </location>
</feature>
<keyword evidence="5" id="KW-1185">Reference proteome</keyword>
<dbReference type="SUPFAM" id="SSF48452">
    <property type="entry name" value="TPR-like"/>
    <property type="match status" value="1"/>
</dbReference>
<dbReference type="InterPro" id="IPR036388">
    <property type="entry name" value="WH-like_DNA-bd_sf"/>
</dbReference>